<evidence type="ECO:0000256" key="3">
    <source>
        <dbReference type="ARBA" id="ARBA00023125"/>
    </source>
</evidence>
<comment type="similarity">
    <text evidence="1">Belongs to the BlaI transcriptional regulatory family.</text>
</comment>
<dbReference type="NCBIfam" id="TIGR02698">
    <property type="entry name" value="CopY_TcrY"/>
    <property type="match status" value="1"/>
</dbReference>
<dbReference type="InterPro" id="IPR036388">
    <property type="entry name" value="WH-like_DNA-bd_sf"/>
</dbReference>
<dbReference type="SUPFAM" id="SSF46785">
    <property type="entry name" value="Winged helix' DNA-binding domain"/>
    <property type="match status" value="1"/>
</dbReference>
<dbReference type="OrthoDB" id="1849040at2"/>
<dbReference type="EMBL" id="DF968005">
    <property type="protein sequence ID" value="GAP00327.1"/>
    <property type="molecule type" value="Genomic_DNA"/>
</dbReference>
<keyword evidence="3" id="KW-0238">DNA-binding</keyword>
<evidence type="ECO:0000313" key="5">
    <source>
        <dbReference type="EMBL" id="GAP00327.1"/>
    </source>
</evidence>
<keyword evidence="6" id="KW-1185">Reference proteome</keyword>
<evidence type="ECO:0000256" key="2">
    <source>
        <dbReference type="ARBA" id="ARBA00023015"/>
    </source>
</evidence>
<accession>A0A0K8MID2</accession>
<evidence type="ECO:0000256" key="1">
    <source>
        <dbReference type="ARBA" id="ARBA00011046"/>
    </source>
</evidence>
<dbReference type="Proteomes" id="UP000253891">
    <property type="component" value="Unassembled WGS sequence"/>
</dbReference>
<gene>
    <name evidence="5" type="ORF">FFIC_283440</name>
</gene>
<dbReference type="GO" id="GO:0045892">
    <property type="term" value="P:negative regulation of DNA-templated transcription"/>
    <property type="evidence" value="ECO:0007669"/>
    <property type="project" value="InterPro"/>
</dbReference>
<dbReference type="GO" id="GO:0003677">
    <property type="term" value="F:DNA binding"/>
    <property type="evidence" value="ECO:0007669"/>
    <property type="project" value="UniProtKB-KW"/>
</dbReference>
<dbReference type="InterPro" id="IPR005650">
    <property type="entry name" value="BlaI_family"/>
</dbReference>
<dbReference type="AlphaFoldDB" id="A0A0K8MID2"/>
<evidence type="ECO:0000256" key="4">
    <source>
        <dbReference type="ARBA" id="ARBA00023163"/>
    </source>
</evidence>
<dbReference type="STRING" id="157463.GCA_001047075_01215"/>
<protein>
    <submittedName>
        <fullName evidence="5">Negative transcriptional regulator-copper transport operon</fullName>
    </submittedName>
</protein>
<dbReference type="Gene3D" id="1.10.10.10">
    <property type="entry name" value="Winged helix-like DNA-binding domain superfamily/Winged helix DNA-binding domain"/>
    <property type="match status" value="1"/>
</dbReference>
<name>A0A0K8MID2_9LACO</name>
<reference evidence="5 6" key="1">
    <citation type="journal article" date="2015" name="BMC Genomics">
        <title>Comparative genomics of Fructobacillus spp. and Leuconostoc spp. reveals niche-specific evolution of Fructobacillus spp.</title>
        <authorList>
            <person name="Endo A."/>
            <person name="Tanizawa Y."/>
            <person name="Tanaka N."/>
            <person name="Maeno S."/>
            <person name="Kumar H."/>
            <person name="Shiwa Y."/>
            <person name="Okada S."/>
            <person name="Yoshikawa H."/>
            <person name="Dicks L."/>
            <person name="Nakagawa J."/>
            <person name="Arita M."/>
        </authorList>
    </citation>
    <scope>NUCLEOTIDE SEQUENCE [LARGE SCALE GENOMIC DNA]</scope>
    <source>
        <strain evidence="5 6">JCM 12225</strain>
    </source>
</reference>
<dbReference type="RefSeq" id="WP_061993629.1">
    <property type="nucleotide sequence ID" value="NZ_DF968005.1"/>
</dbReference>
<keyword evidence="2" id="KW-0805">Transcription regulation</keyword>
<dbReference type="PIRSF" id="PIRSF019455">
    <property type="entry name" value="CopR_AtkY"/>
    <property type="match status" value="1"/>
</dbReference>
<dbReference type="InterPro" id="IPR014071">
    <property type="entry name" value="Cu_transp_CopY/TcrY"/>
</dbReference>
<proteinExistence type="inferred from homology"/>
<sequence length="152" mass="16773">MNKITDSEQVIMRIVWTKGQATGREIITDAQAAHQWSMSTIKTLIRRLTDKEMLAVDQSTSPFTYTPLVAESDATDDFAQQFFDSVCNAYKGTLLTGLLESEPLSKSDIQKMQAVLAERLPDAPDQVPCNCLHSDIDESCAMTANHEGGHHG</sequence>
<keyword evidence="4" id="KW-0804">Transcription</keyword>
<organism evidence="5 6">
    <name type="scientific">Fructobacillus ficulneus</name>
    <dbReference type="NCBI Taxonomy" id="157463"/>
    <lineage>
        <taxon>Bacteria</taxon>
        <taxon>Bacillati</taxon>
        <taxon>Bacillota</taxon>
        <taxon>Bacilli</taxon>
        <taxon>Lactobacillales</taxon>
        <taxon>Lactobacillaceae</taxon>
        <taxon>Fructobacillus</taxon>
    </lineage>
</organism>
<dbReference type="InterPro" id="IPR036390">
    <property type="entry name" value="WH_DNA-bd_sf"/>
</dbReference>
<dbReference type="Pfam" id="PF03965">
    <property type="entry name" value="Penicillinase_R"/>
    <property type="match status" value="1"/>
</dbReference>
<evidence type="ECO:0000313" key="6">
    <source>
        <dbReference type="Proteomes" id="UP000253891"/>
    </source>
</evidence>